<feature type="region of interest" description="Disordered" evidence="1">
    <location>
        <begin position="1"/>
        <end position="32"/>
    </location>
</feature>
<evidence type="ECO:0000256" key="1">
    <source>
        <dbReference type="SAM" id="MobiDB-lite"/>
    </source>
</evidence>
<accession>A0A5B7FG26</accession>
<evidence type="ECO:0000313" key="3">
    <source>
        <dbReference type="Proteomes" id="UP000324222"/>
    </source>
</evidence>
<proteinExistence type="predicted"/>
<dbReference type="EMBL" id="VSRR010006301">
    <property type="protein sequence ID" value="MPC44477.1"/>
    <property type="molecule type" value="Genomic_DNA"/>
</dbReference>
<keyword evidence="3" id="KW-1185">Reference proteome</keyword>
<comment type="caution">
    <text evidence="2">The sequence shown here is derived from an EMBL/GenBank/DDBJ whole genome shotgun (WGS) entry which is preliminary data.</text>
</comment>
<gene>
    <name evidence="2" type="ORF">E2C01_038150</name>
</gene>
<reference evidence="2 3" key="1">
    <citation type="submission" date="2019-05" db="EMBL/GenBank/DDBJ databases">
        <title>Another draft genome of Portunus trituberculatus and its Hox gene families provides insights of decapod evolution.</title>
        <authorList>
            <person name="Jeong J.-H."/>
            <person name="Song I."/>
            <person name="Kim S."/>
            <person name="Choi T."/>
            <person name="Kim D."/>
            <person name="Ryu S."/>
            <person name="Kim W."/>
        </authorList>
    </citation>
    <scope>NUCLEOTIDE SEQUENCE [LARGE SCALE GENOMIC DNA]</scope>
    <source>
        <tissue evidence="2">Muscle</tissue>
    </source>
</reference>
<dbReference type="Proteomes" id="UP000324222">
    <property type="component" value="Unassembled WGS sequence"/>
</dbReference>
<organism evidence="2 3">
    <name type="scientific">Portunus trituberculatus</name>
    <name type="common">Swimming crab</name>
    <name type="synonym">Neptunus trituberculatus</name>
    <dbReference type="NCBI Taxonomy" id="210409"/>
    <lineage>
        <taxon>Eukaryota</taxon>
        <taxon>Metazoa</taxon>
        <taxon>Ecdysozoa</taxon>
        <taxon>Arthropoda</taxon>
        <taxon>Crustacea</taxon>
        <taxon>Multicrustacea</taxon>
        <taxon>Malacostraca</taxon>
        <taxon>Eumalacostraca</taxon>
        <taxon>Eucarida</taxon>
        <taxon>Decapoda</taxon>
        <taxon>Pleocyemata</taxon>
        <taxon>Brachyura</taxon>
        <taxon>Eubrachyura</taxon>
        <taxon>Portunoidea</taxon>
        <taxon>Portunidae</taxon>
        <taxon>Portuninae</taxon>
        <taxon>Portunus</taxon>
    </lineage>
</organism>
<protein>
    <submittedName>
        <fullName evidence="2">Uncharacterized protein</fullName>
    </submittedName>
</protein>
<dbReference type="AlphaFoldDB" id="A0A5B7FG26"/>
<name>A0A5B7FG26_PORTR</name>
<evidence type="ECO:0000313" key="2">
    <source>
        <dbReference type="EMBL" id="MPC44477.1"/>
    </source>
</evidence>
<sequence>MEQFGRSGRHRYAASPCKKCGTHTSAAPQPRPGDVLVRHRRMCFSKSFGQRHRVYRQPGVPSWPRSAIQCTPVAPRCVSRLKSSREQVLGSHRAAPPVACVGPVRLPSDGVKDTHKLTLTLDFCRCLRTLGASRWDVIRPCADSKCSTFASHLLHARTHLSALGTHGASENTSPPR</sequence>